<sequence>MRVKSQLCASAIDLQTVTHYQDTLLLAMYFHASSRIRALPFMRVCISFMCARLSFGSRISFIAGFIRNTSRLLTQLSSSPTARLLLLESPAFQKSRLSSWETAGFQSRITINI</sequence>
<dbReference type="Proteomes" id="UP001066276">
    <property type="component" value="Chromosome 9"/>
</dbReference>
<evidence type="ECO:0000313" key="2">
    <source>
        <dbReference type="Proteomes" id="UP001066276"/>
    </source>
</evidence>
<evidence type="ECO:0000313" key="1">
    <source>
        <dbReference type="EMBL" id="KAJ1109841.1"/>
    </source>
</evidence>
<proteinExistence type="predicted"/>
<name>A0AAV7N2S3_PLEWA</name>
<protein>
    <submittedName>
        <fullName evidence="1">Uncharacterized protein</fullName>
    </submittedName>
</protein>
<dbReference type="AlphaFoldDB" id="A0AAV7N2S3"/>
<organism evidence="1 2">
    <name type="scientific">Pleurodeles waltl</name>
    <name type="common">Iberian ribbed newt</name>
    <dbReference type="NCBI Taxonomy" id="8319"/>
    <lineage>
        <taxon>Eukaryota</taxon>
        <taxon>Metazoa</taxon>
        <taxon>Chordata</taxon>
        <taxon>Craniata</taxon>
        <taxon>Vertebrata</taxon>
        <taxon>Euteleostomi</taxon>
        <taxon>Amphibia</taxon>
        <taxon>Batrachia</taxon>
        <taxon>Caudata</taxon>
        <taxon>Salamandroidea</taxon>
        <taxon>Salamandridae</taxon>
        <taxon>Pleurodelinae</taxon>
        <taxon>Pleurodeles</taxon>
    </lineage>
</organism>
<accession>A0AAV7N2S3</accession>
<keyword evidence="2" id="KW-1185">Reference proteome</keyword>
<reference evidence="1" key="1">
    <citation type="journal article" date="2022" name="bioRxiv">
        <title>Sequencing and chromosome-scale assembly of the giantPleurodeles waltlgenome.</title>
        <authorList>
            <person name="Brown T."/>
            <person name="Elewa A."/>
            <person name="Iarovenko S."/>
            <person name="Subramanian E."/>
            <person name="Araus A.J."/>
            <person name="Petzold A."/>
            <person name="Susuki M."/>
            <person name="Suzuki K.-i.T."/>
            <person name="Hayashi T."/>
            <person name="Toyoda A."/>
            <person name="Oliveira C."/>
            <person name="Osipova E."/>
            <person name="Leigh N.D."/>
            <person name="Simon A."/>
            <person name="Yun M.H."/>
        </authorList>
    </citation>
    <scope>NUCLEOTIDE SEQUENCE</scope>
    <source>
        <strain evidence="1">20211129_DDA</strain>
        <tissue evidence="1">Liver</tissue>
    </source>
</reference>
<dbReference type="EMBL" id="JANPWB010000013">
    <property type="protein sequence ID" value="KAJ1109841.1"/>
    <property type="molecule type" value="Genomic_DNA"/>
</dbReference>
<gene>
    <name evidence="1" type="ORF">NDU88_007199</name>
</gene>
<comment type="caution">
    <text evidence="1">The sequence shown here is derived from an EMBL/GenBank/DDBJ whole genome shotgun (WGS) entry which is preliminary data.</text>
</comment>